<feature type="compositionally biased region" description="Basic and acidic residues" evidence="1">
    <location>
        <begin position="124"/>
        <end position="134"/>
    </location>
</feature>
<name>A0A8H5YFI6_9HYPO</name>
<dbReference type="Proteomes" id="UP000532311">
    <property type="component" value="Unassembled WGS sequence"/>
</dbReference>
<evidence type="ECO:0000256" key="1">
    <source>
        <dbReference type="SAM" id="MobiDB-lite"/>
    </source>
</evidence>
<comment type="caution">
    <text evidence="2">The sequence shown here is derived from an EMBL/GenBank/DDBJ whole genome shotgun (WGS) entry which is preliminary data.</text>
</comment>
<dbReference type="EMBL" id="JAAQPF010000185">
    <property type="protein sequence ID" value="KAF5711710.1"/>
    <property type="molecule type" value="Genomic_DNA"/>
</dbReference>
<evidence type="ECO:0000313" key="2">
    <source>
        <dbReference type="EMBL" id="KAF5711710.1"/>
    </source>
</evidence>
<sequence>MEVSPLEQRPSNDFHDLLQGLRFFQNNPQALKDAPEDGLESYLRYTIIQLERWGPLDPPGDFSFHPKHPVAHIKHQIETAAQWVNHTPGHVHNVWKNIKQPLLDFVSELEDDEQVQEPTPVPEGPRRRTERDSPVGEQSDAATVLAASHPLWVAKTQEQRDDVRQQLKELGVLKPQETRSQLDDTDLANVWQNSGEDRIFKHHPDSASTSPEPASQRRRTDESPDPLSLAAELQHEYIESDEDLADE</sequence>
<protein>
    <submittedName>
        <fullName evidence="2">Uncharacterized protein</fullName>
    </submittedName>
</protein>
<evidence type="ECO:0000313" key="3">
    <source>
        <dbReference type="Proteomes" id="UP000532311"/>
    </source>
</evidence>
<feature type="region of interest" description="Disordered" evidence="1">
    <location>
        <begin position="110"/>
        <end position="140"/>
    </location>
</feature>
<keyword evidence="3" id="KW-1185">Reference proteome</keyword>
<feature type="compositionally biased region" description="Basic and acidic residues" evidence="1">
    <location>
        <begin position="195"/>
        <end position="205"/>
    </location>
</feature>
<accession>A0A8H5YFI6</accession>
<proteinExistence type="predicted"/>
<reference evidence="2 3" key="1">
    <citation type="submission" date="2020-05" db="EMBL/GenBank/DDBJ databases">
        <title>Identification and distribution of gene clusters putatively required for synthesis of sphingolipid metabolism inhibitors in phylogenetically diverse species of the filamentous fungus Fusarium.</title>
        <authorList>
            <person name="Kim H.-S."/>
            <person name="Busman M."/>
            <person name="Brown D.W."/>
            <person name="Divon H."/>
            <person name="Uhlig S."/>
            <person name="Proctor R.H."/>
        </authorList>
    </citation>
    <scope>NUCLEOTIDE SEQUENCE [LARGE SCALE GENOMIC DNA]</scope>
    <source>
        <strain evidence="2 3">NRRL 26131</strain>
    </source>
</reference>
<dbReference type="AlphaFoldDB" id="A0A8H5YFI6"/>
<gene>
    <name evidence="2" type="ORF">FGLOB1_4866</name>
</gene>
<organism evidence="2 3">
    <name type="scientific">Fusarium globosum</name>
    <dbReference type="NCBI Taxonomy" id="78864"/>
    <lineage>
        <taxon>Eukaryota</taxon>
        <taxon>Fungi</taxon>
        <taxon>Dikarya</taxon>
        <taxon>Ascomycota</taxon>
        <taxon>Pezizomycotina</taxon>
        <taxon>Sordariomycetes</taxon>
        <taxon>Hypocreomycetidae</taxon>
        <taxon>Hypocreales</taxon>
        <taxon>Nectriaceae</taxon>
        <taxon>Fusarium</taxon>
        <taxon>Fusarium fujikuroi species complex</taxon>
    </lineage>
</organism>
<feature type="region of interest" description="Disordered" evidence="1">
    <location>
        <begin position="175"/>
        <end position="247"/>
    </location>
</feature>